<evidence type="ECO:0000313" key="1">
    <source>
        <dbReference type="EMBL" id="NBI28431.1"/>
    </source>
</evidence>
<evidence type="ECO:0000313" key="2">
    <source>
        <dbReference type="Proteomes" id="UP000448943"/>
    </source>
</evidence>
<keyword evidence="2" id="KW-1185">Reference proteome</keyword>
<dbReference type="AlphaFoldDB" id="A0A6N9PY30"/>
<proteinExistence type="predicted"/>
<dbReference type="Proteomes" id="UP000448943">
    <property type="component" value="Unassembled WGS sequence"/>
</dbReference>
<comment type="caution">
    <text evidence="1">The sequence shown here is derived from an EMBL/GenBank/DDBJ whole genome shotgun (WGS) entry which is preliminary data.</text>
</comment>
<name>A0A6N9PY30_9BACL</name>
<organism evidence="1 2">
    <name type="scientific">Chengkuizengella marina</name>
    <dbReference type="NCBI Taxonomy" id="2507566"/>
    <lineage>
        <taxon>Bacteria</taxon>
        <taxon>Bacillati</taxon>
        <taxon>Bacillota</taxon>
        <taxon>Bacilli</taxon>
        <taxon>Bacillales</taxon>
        <taxon>Paenibacillaceae</taxon>
        <taxon>Chengkuizengella</taxon>
    </lineage>
</organism>
<reference evidence="1 2" key="1">
    <citation type="submission" date="2019-01" db="EMBL/GenBank/DDBJ databases">
        <title>Chengkuizengella sp. nov., isolated from deep-sea sediment of East Pacific Ocean.</title>
        <authorList>
            <person name="Yang J."/>
            <person name="Lai Q."/>
            <person name="Shao Z."/>
        </authorList>
    </citation>
    <scope>NUCLEOTIDE SEQUENCE [LARGE SCALE GENOMIC DNA]</scope>
    <source>
        <strain evidence="1 2">YPA3-1-1</strain>
    </source>
</reference>
<protein>
    <submittedName>
        <fullName evidence="1">Uncharacterized protein</fullName>
    </submittedName>
</protein>
<dbReference type="RefSeq" id="WP_160645222.1">
    <property type="nucleotide sequence ID" value="NZ_SIJB01000014.1"/>
</dbReference>
<dbReference type="EMBL" id="SIJB01000014">
    <property type="protein sequence ID" value="NBI28431.1"/>
    <property type="molecule type" value="Genomic_DNA"/>
</dbReference>
<sequence length="162" mass="19236">MYFNFLTNEKTYHICIETLRNIIHDYDISETEALQRINEDWKGLSLEEDVFLIDEDPKFWSDYIYKGIAKGKLGFNTNSDGYVLCLEIVRTMKNDFGISTEEAIGRIRSKWKGNDIIDEDDLVFYEGPDYWAYDIYYGLYSAWWQKTKEELAELSPLPYNEE</sequence>
<accession>A0A6N9PY30</accession>
<dbReference type="OrthoDB" id="3395612at2"/>
<gene>
    <name evidence="1" type="ORF">ERL59_05625</name>
</gene>